<reference evidence="2 3" key="1">
    <citation type="submission" date="2018-06" db="EMBL/GenBank/DDBJ databases">
        <title>Whole genome sequencing of Candida tropicalis (genome annotated by CSBL at Korea University).</title>
        <authorList>
            <person name="Ahn J."/>
        </authorList>
    </citation>
    <scope>NUCLEOTIDE SEQUENCE [LARGE SCALE GENOMIC DNA]</scope>
    <source>
        <strain evidence="2 3">ATCC 20962</strain>
    </source>
</reference>
<proteinExistence type="predicted"/>
<dbReference type="PANTHER" id="PTHR47524:SF1">
    <property type="entry name" value="20S RRNA ACCUMULATION PROTEIN 4"/>
    <property type="match status" value="1"/>
</dbReference>
<sequence length="185" mass="20699">MQRSLKGYFVYVENERFKKATTDPDLEKYKHLIEEAGDDDTDVPERAGSSSSGLETLRSARLRTCAQIRRPAIVVLQQSGPGATGKKYELQLMPKAIMDLEGLDGDIVGGMSWGTIVVFTSEDDFIPEENFDEHAVGILKSWPSTSSYTEIYFSDSPDSEGFQLSKYEVALRAVMSGDYHYFVET</sequence>
<keyword evidence="3" id="KW-1185">Reference proteome</keyword>
<dbReference type="OrthoDB" id="443682at2759"/>
<dbReference type="Proteomes" id="UP000253472">
    <property type="component" value="Unassembled WGS sequence"/>
</dbReference>
<name>A0A367YII3_9ASCO</name>
<comment type="caution">
    <text evidence="2">The sequence shown here is derived from an EMBL/GenBank/DDBJ whole genome shotgun (WGS) entry which is preliminary data.</text>
</comment>
<dbReference type="GO" id="GO:0005737">
    <property type="term" value="C:cytoplasm"/>
    <property type="evidence" value="ECO:0007669"/>
    <property type="project" value="InterPro"/>
</dbReference>
<dbReference type="STRING" id="5486.A0A367YII3"/>
<gene>
    <name evidence="2" type="ORF">Cantr_01282</name>
</gene>
<feature type="domain" description="Programmed cell death protein 2 C-terminal" evidence="1">
    <location>
        <begin position="85"/>
        <end position="142"/>
    </location>
</feature>
<dbReference type="PANTHER" id="PTHR47524">
    <property type="entry name" value="20S RRNA ACCUMULATION PROTEIN 4"/>
    <property type="match status" value="1"/>
</dbReference>
<dbReference type="GO" id="GO:0030490">
    <property type="term" value="P:maturation of SSU-rRNA"/>
    <property type="evidence" value="ECO:0007669"/>
    <property type="project" value="TreeGrafter"/>
</dbReference>
<accession>A0A367YII3</accession>
<dbReference type="AlphaFoldDB" id="A0A367YII3"/>
<protein>
    <recommendedName>
        <fullName evidence="1">Programmed cell death protein 2 C-terminal domain-containing protein</fullName>
    </recommendedName>
</protein>
<dbReference type="Pfam" id="PF04194">
    <property type="entry name" value="PDCD2_C"/>
    <property type="match status" value="1"/>
</dbReference>
<evidence type="ECO:0000313" key="2">
    <source>
        <dbReference type="EMBL" id="RCK65693.1"/>
    </source>
</evidence>
<dbReference type="InterPro" id="IPR007320">
    <property type="entry name" value="PDCD2_C"/>
</dbReference>
<dbReference type="EMBL" id="QLNQ01000020">
    <property type="protein sequence ID" value="RCK65693.1"/>
    <property type="molecule type" value="Genomic_DNA"/>
</dbReference>
<evidence type="ECO:0000313" key="3">
    <source>
        <dbReference type="Proteomes" id="UP000253472"/>
    </source>
</evidence>
<evidence type="ECO:0000259" key="1">
    <source>
        <dbReference type="Pfam" id="PF04194"/>
    </source>
</evidence>
<organism evidence="2 3">
    <name type="scientific">Candida viswanathii</name>
    <dbReference type="NCBI Taxonomy" id="5486"/>
    <lineage>
        <taxon>Eukaryota</taxon>
        <taxon>Fungi</taxon>
        <taxon>Dikarya</taxon>
        <taxon>Ascomycota</taxon>
        <taxon>Saccharomycotina</taxon>
        <taxon>Pichiomycetes</taxon>
        <taxon>Debaryomycetaceae</taxon>
        <taxon>Candida/Lodderomyces clade</taxon>
        <taxon>Candida</taxon>
    </lineage>
</organism>